<evidence type="ECO:0008006" key="5">
    <source>
        <dbReference type="Google" id="ProtNLM"/>
    </source>
</evidence>
<protein>
    <recommendedName>
        <fullName evidence="5">Solute carrier family 40 protein</fullName>
    </recommendedName>
</protein>
<comment type="caution">
    <text evidence="3">The sequence shown here is derived from an EMBL/GenBank/DDBJ whole genome shotgun (WGS) entry which is preliminary data.</text>
</comment>
<evidence type="ECO:0000256" key="2">
    <source>
        <dbReference type="SAM" id="Phobius"/>
    </source>
</evidence>
<feature type="transmembrane region" description="Helical" evidence="2">
    <location>
        <begin position="127"/>
        <end position="145"/>
    </location>
</feature>
<evidence type="ECO:0000313" key="4">
    <source>
        <dbReference type="Proteomes" id="UP001189429"/>
    </source>
</evidence>
<keyword evidence="2" id="KW-1133">Transmembrane helix</keyword>
<feature type="region of interest" description="Disordered" evidence="1">
    <location>
        <begin position="235"/>
        <end position="266"/>
    </location>
</feature>
<sequence>MSCTAPSNADGLKLGAPEPTMAAEPTLPTPGDQQHGEAASLVPVLRVTVMSWCFQFLLDLLWIPLAAYFKDRGLSLRFLGMVFAVNLGVRIVPNVLATQAGVKSDLVCMACGLVCFSVNYVFPDDTWAIFVMAAGGGMCFVRAHLSVHAKLAARGCKENLSLAAKWSGAASPARSVRFGLVGGPRVRGWTLRREPAEVRSGERSAVPWIDWVMAAAFCITELQMNVQGAGGGAPLAGRYSPRTDQRAAGEQQARGSAQSWSGGMPLEGGQAAAVPTTLMRQFGMPVSLCGPIQAGAPRHGFERPRARGEALPAQAVGQLVAMGFLVLLSKGYAGIFQKRPLNLILAFFGADGGSHGSDVKILSDPRDPVGIPWRFEEYRGWQRAKRRWTYYEDFGDDQYDEETGDLEEDAYWTQDSDGYWYEWSDDHAFTIEDGTDQWIANEDPEHQQIRVTLRESREKMNQMRAARGLFQAKIDAVLDESTAAGCKPSGNPGGKGKFNGSENKSERETVAEIYAAGAGRLAESLSRPAAAVEADAARAALLGLLGSAAFAGRAEDGHPSDSQYNRGSAYTAQVTMLECLTGVLDMQNAIVVIGISEMIGCGCSLFGGYLGPVLLEVGPTAPFLLQLVIALVTTLLLAFCLGHRAMSQMVVVCETQEQYLASVLSMQDDSSPSASLRKSFSQSLLGLHHMSMRPESYIGVEQLYRKRSPSDMQAAAGEAPAAGGLRQALLAHPTPARAGLDAVERVRSDGGAVDRIRSQEVPIPDIVTSTFEGRQLKKAMACFDRAYVDLDTEDYVVDRLLVQQLVMKEKSHEGCPA</sequence>
<keyword evidence="2" id="KW-0812">Transmembrane</keyword>
<feature type="transmembrane region" description="Helical" evidence="2">
    <location>
        <begin position="590"/>
        <end position="611"/>
    </location>
</feature>
<accession>A0ABN9T4S3</accession>
<evidence type="ECO:0000313" key="3">
    <source>
        <dbReference type="EMBL" id="CAK0839591.1"/>
    </source>
</evidence>
<gene>
    <name evidence="3" type="ORF">PCOR1329_LOCUS35241</name>
</gene>
<evidence type="ECO:0000256" key="1">
    <source>
        <dbReference type="SAM" id="MobiDB-lite"/>
    </source>
</evidence>
<feature type="transmembrane region" description="Helical" evidence="2">
    <location>
        <begin position="74"/>
        <end position="92"/>
    </location>
</feature>
<name>A0ABN9T4S3_9DINO</name>
<organism evidence="3 4">
    <name type="scientific">Prorocentrum cordatum</name>
    <dbReference type="NCBI Taxonomy" id="2364126"/>
    <lineage>
        <taxon>Eukaryota</taxon>
        <taxon>Sar</taxon>
        <taxon>Alveolata</taxon>
        <taxon>Dinophyceae</taxon>
        <taxon>Prorocentrales</taxon>
        <taxon>Prorocentraceae</taxon>
        <taxon>Prorocentrum</taxon>
    </lineage>
</organism>
<feature type="transmembrane region" description="Helical" evidence="2">
    <location>
        <begin position="49"/>
        <end position="68"/>
    </location>
</feature>
<reference evidence="3" key="1">
    <citation type="submission" date="2023-10" db="EMBL/GenBank/DDBJ databases">
        <authorList>
            <person name="Chen Y."/>
            <person name="Shah S."/>
            <person name="Dougan E. K."/>
            <person name="Thang M."/>
            <person name="Chan C."/>
        </authorList>
    </citation>
    <scope>NUCLEOTIDE SEQUENCE [LARGE SCALE GENOMIC DNA]</scope>
</reference>
<keyword evidence="4" id="KW-1185">Reference proteome</keyword>
<keyword evidence="2" id="KW-0472">Membrane</keyword>
<feature type="region of interest" description="Disordered" evidence="1">
    <location>
        <begin position="1"/>
        <end position="34"/>
    </location>
</feature>
<dbReference type="Proteomes" id="UP001189429">
    <property type="component" value="Unassembled WGS sequence"/>
</dbReference>
<feature type="transmembrane region" description="Helical" evidence="2">
    <location>
        <begin position="623"/>
        <end position="641"/>
    </location>
</feature>
<dbReference type="EMBL" id="CAUYUJ010014306">
    <property type="protein sequence ID" value="CAK0839591.1"/>
    <property type="molecule type" value="Genomic_DNA"/>
</dbReference>
<proteinExistence type="predicted"/>